<gene>
    <name evidence="2" type="ORF">SNE40_001424</name>
</gene>
<accession>A0AAN8KDZ0</accession>
<name>A0AAN8KDZ0_PATCE</name>
<organism evidence="2 3">
    <name type="scientific">Patella caerulea</name>
    <name type="common">Rayed Mediterranean limpet</name>
    <dbReference type="NCBI Taxonomy" id="87958"/>
    <lineage>
        <taxon>Eukaryota</taxon>
        <taxon>Metazoa</taxon>
        <taxon>Spiralia</taxon>
        <taxon>Lophotrochozoa</taxon>
        <taxon>Mollusca</taxon>
        <taxon>Gastropoda</taxon>
        <taxon>Patellogastropoda</taxon>
        <taxon>Patelloidea</taxon>
        <taxon>Patellidae</taxon>
        <taxon>Patella</taxon>
    </lineage>
</organism>
<reference evidence="2 3" key="1">
    <citation type="submission" date="2024-01" db="EMBL/GenBank/DDBJ databases">
        <title>The genome of the rayed Mediterranean limpet Patella caerulea (Linnaeus, 1758).</title>
        <authorList>
            <person name="Anh-Thu Weber A."/>
            <person name="Halstead-Nussloch G."/>
        </authorList>
    </citation>
    <scope>NUCLEOTIDE SEQUENCE [LARGE SCALE GENOMIC DNA]</scope>
    <source>
        <strain evidence="2">AATW-2023a</strain>
        <tissue evidence="2">Whole specimen</tissue>
    </source>
</reference>
<evidence type="ECO:0000313" key="2">
    <source>
        <dbReference type="EMBL" id="KAK6196140.1"/>
    </source>
</evidence>
<comment type="caution">
    <text evidence="2">The sequence shown here is derived from an EMBL/GenBank/DDBJ whole genome shotgun (WGS) entry which is preliminary data.</text>
</comment>
<feature type="chain" id="PRO_5042842101" evidence="1">
    <location>
        <begin position="23"/>
        <end position="111"/>
    </location>
</feature>
<proteinExistence type="predicted"/>
<protein>
    <submittedName>
        <fullName evidence="2">Uncharacterized protein</fullName>
    </submittedName>
</protein>
<dbReference type="AlphaFoldDB" id="A0AAN8KDZ0"/>
<dbReference type="Proteomes" id="UP001347796">
    <property type="component" value="Unassembled WGS sequence"/>
</dbReference>
<feature type="signal peptide" evidence="1">
    <location>
        <begin position="1"/>
        <end position="22"/>
    </location>
</feature>
<evidence type="ECO:0000256" key="1">
    <source>
        <dbReference type="SAM" id="SignalP"/>
    </source>
</evidence>
<dbReference type="Gene3D" id="2.60.40.1900">
    <property type="entry name" value="Beta-microseminoprotein (PSP94) domain"/>
    <property type="match status" value="1"/>
</dbReference>
<dbReference type="EMBL" id="JAZGQO010000001">
    <property type="protein sequence ID" value="KAK6196140.1"/>
    <property type="molecule type" value="Genomic_DNA"/>
</dbReference>
<sequence>MEVLKKLIGVGIFLVFITQTDAYCYAHAHKLGEGPRCSIDNHDVAPGEIVRSLTQCEECNCHFWGYSCCGIGYNAGTMHIADCKMVKLGDCCYEFVQSSNPSVKCTDVICP</sequence>
<evidence type="ECO:0000313" key="3">
    <source>
        <dbReference type="Proteomes" id="UP001347796"/>
    </source>
</evidence>
<keyword evidence="3" id="KW-1185">Reference proteome</keyword>
<keyword evidence="1" id="KW-0732">Signal</keyword>